<reference evidence="1 2" key="1">
    <citation type="submission" date="2020-03" db="EMBL/GenBank/DDBJ databases">
        <title>Genome sequence of Toxoplasma gondii RH-88 strain.</title>
        <authorList>
            <person name="Lorenzi H.A."/>
            <person name="Venepally P."/>
            <person name="Rozenberg A."/>
            <person name="Sibley D."/>
        </authorList>
    </citation>
    <scope>NUCLEOTIDE SEQUENCE [LARGE SCALE GENOMIC DNA]</scope>
    <source>
        <strain evidence="1 2">RH-88</strain>
    </source>
</reference>
<organism evidence="1 2">
    <name type="scientific">Toxoplasma gondii</name>
    <dbReference type="NCBI Taxonomy" id="5811"/>
    <lineage>
        <taxon>Eukaryota</taxon>
        <taxon>Sar</taxon>
        <taxon>Alveolata</taxon>
        <taxon>Apicomplexa</taxon>
        <taxon>Conoidasida</taxon>
        <taxon>Coccidia</taxon>
        <taxon>Eucoccidiorida</taxon>
        <taxon>Eimeriorina</taxon>
        <taxon>Sarcocystidae</taxon>
        <taxon>Toxoplasma</taxon>
    </lineage>
</organism>
<keyword evidence="2" id="KW-1185">Reference proteome</keyword>
<protein>
    <submittedName>
        <fullName evidence="1">Uncharacterized protein</fullName>
    </submittedName>
</protein>
<dbReference type="Proteomes" id="UP000557509">
    <property type="component" value="Unassembled WGS sequence"/>
</dbReference>
<dbReference type="AlphaFoldDB" id="A0A7J6K935"/>
<gene>
    <name evidence="1" type="ORF">TGRH88_023610</name>
</gene>
<name>A0A7J6K935_TOXGO</name>
<evidence type="ECO:0000313" key="1">
    <source>
        <dbReference type="EMBL" id="KAF4643607.1"/>
    </source>
</evidence>
<accession>A0A7J6K935</accession>
<sequence>MHRWAEAILVDRFLPLIFVYQALGKDFASSLLRLCERLGFSSHSSLDLLDLEHLGRALSDAHQAQGLS</sequence>
<comment type="caution">
    <text evidence="1">The sequence shown here is derived from an EMBL/GenBank/DDBJ whole genome shotgun (WGS) entry which is preliminary data.</text>
</comment>
<evidence type="ECO:0000313" key="2">
    <source>
        <dbReference type="Proteomes" id="UP000557509"/>
    </source>
</evidence>
<proteinExistence type="predicted"/>
<dbReference type="EMBL" id="JAAUHK010000191">
    <property type="protein sequence ID" value="KAF4643607.1"/>
    <property type="molecule type" value="Genomic_DNA"/>
</dbReference>